<comment type="similarity">
    <text evidence="1">Belongs to the 'GDXG' lipolytic enzyme family.</text>
</comment>
<organism evidence="4 5">
    <name type="scientific">Rhizophlyctis rosea</name>
    <dbReference type="NCBI Taxonomy" id="64517"/>
    <lineage>
        <taxon>Eukaryota</taxon>
        <taxon>Fungi</taxon>
        <taxon>Fungi incertae sedis</taxon>
        <taxon>Chytridiomycota</taxon>
        <taxon>Chytridiomycota incertae sedis</taxon>
        <taxon>Chytridiomycetes</taxon>
        <taxon>Rhizophlyctidales</taxon>
        <taxon>Rhizophlyctidaceae</taxon>
        <taxon>Rhizophlyctis</taxon>
    </lineage>
</organism>
<dbReference type="EMBL" id="JADGJD010000386">
    <property type="protein sequence ID" value="KAJ3051520.1"/>
    <property type="molecule type" value="Genomic_DNA"/>
</dbReference>
<dbReference type="InterPro" id="IPR029058">
    <property type="entry name" value="AB_hydrolase_fold"/>
</dbReference>
<evidence type="ECO:0000259" key="3">
    <source>
        <dbReference type="Pfam" id="PF07859"/>
    </source>
</evidence>
<evidence type="ECO:0000313" key="4">
    <source>
        <dbReference type="EMBL" id="KAJ3051520.1"/>
    </source>
</evidence>
<keyword evidence="2" id="KW-0378">Hydrolase</keyword>
<dbReference type="Pfam" id="PF07859">
    <property type="entry name" value="Abhydrolase_3"/>
    <property type="match status" value="1"/>
</dbReference>
<dbReference type="InterPro" id="IPR050300">
    <property type="entry name" value="GDXG_lipolytic_enzyme"/>
</dbReference>
<dbReference type="AlphaFoldDB" id="A0AAD5SBQ5"/>
<dbReference type="Proteomes" id="UP001212841">
    <property type="component" value="Unassembled WGS sequence"/>
</dbReference>
<comment type="caution">
    <text evidence="4">The sequence shown here is derived from an EMBL/GenBank/DDBJ whole genome shotgun (WGS) entry which is preliminary data.</text>
</comment>
<dbReference type="GO" id="GO:0016787">
    <property type="term" value="F:hydrolase activity"/>
    <property type="evidence" value="ECO:0007669"/>
    <property type="project" value="UniProtKB-KW"/>
</dbReference>
<keyword evidence="5" id="KW-1185">Reference proteome</keyword>
<sequence length="417" mass="46634">MAGTTEPAETTPLVPQEEILPPPAPALSLFARLRSFFSNWSLYLRTFLRHYTIGPPHRQWPFQLHLTLNTIRSYMPRTKPAVPPTISQLITQVQGQRANEPNMALKIEDMDPRVQVTEWEVTREDYARMGIWKGPRELDGLLNWEGKLKGEWHTLKNVFGERVHPIERVKNGPVVLYIHGGAYWTLSPATHRNLTQRIAIDCNASVLSIAYRLAPEHPFPHGLQDSLIAYTYLTKTLQISPSRIIFMGDSAGAGLAMSTMVYLAQHGQSVGLQMPAGAALWSPWLDITCTSGPSCYAYNGDYLIPGCLDDPARAYAGVVDQKYPLLSTLYADLKGLPPILAQTGSIDLLHSDSVVLHEKLAKLAQPHTVQVYSAMPHTWVGWEYLPEAQRAWKELKIWVEALFAGQVKNEGLVVIGE</sequence>
<protein>
    <recommendedName>
        <fullName evidence="3">Alpha/beta hydrolase fold-3 domain-containing protein</fullName>
    </recommendedName>
</protein>
<name>A0AAD5SBQ5_9FUNG</name>
<dbReference type="Gene3D" id="3.40.50.1820">
    <property type="entry name" value="alpha/beta hydrolase"/>
    <property type="match status" value="1"/>
</dbReference>
<dbReference type="InterPro" id="IPR002168">
    <property type="entry name" value="Lipase_GDXG_HIS_AS"/>
</dbReference>
<dbReference type="PANTHER" id="PTHR48081:SF8">
    <property type="entry name" value="ALPHA_BETA HYDROLASE FOLD-3 DOMAIN-CONTAINING PROTEIN-RELATED"/>
    <property type="match status" value="1"/>
</dbReference>
<accession>A0AAD5SBQ5</accession>
<dbReference type="SUPFAM" id="SSF53474">
    <property type="entry name" value="alpha/beta-Hydrolases"/>
    <property type="match status" value="1"/>
</dbReference>
<dbReference type="PANTHER" id="PTHR48081">
    <property type="entry name" value="AB HYDROLASE SUPERFAMILY PROTEIN C4A8.06C"/>
    <property type="match status" value="1"/>
</dbReference>
<dbReference type="PROSITE" id="PS01173">
    <property type="entry name" value="LIPASE_GDXG_HIS"/>
    <property type="match status" value="1"/>
</dbReference>
<dbReference type="InterPro" id="IPR013094">
    <property type="entry name" value="AB_hydrolase_3"/>
</dbReference>
<evidence type="ECO:0000256" key="1">
    <source>
        <dbReference type="ARBA" id="ARBA00010515"/>
    </source>
</evidence>
<feature type="domain" description="Alpha/beta hydrolase fold-3" evidence="3">
    <location>
        <begin position="175"/>
        <end position="380"/>
    </location>
</feature>
<evidence type="ECO:0000313" key="5">
    <source>
        <dbReference type="Proteomes" id="UP001212841"/>
    </source>
</evidence>
<evidence type="ECO:0000256" key="2">
    <source>
        <dbReference type="ARBA" id="ARBA00022801"/>
    </source>
</evidence>
<proteinExistence type="inferred from homology"/>
<gene>
    <name evidence="4" type="ORF">HK097_007456</name>
</gene>
<reference evidence="4" key="1">
    <citation type="submission" date="2020-05" db="EMBL/GenBank/DDBJ databases">
        <title>Phylogenomic resolution of chytrid fungi.</title>
        <authorList>
            <person name="Stajich J.E."/>
            <person name="Amses K."/>
            <person name="Simmons R."/>
            <person name="Seto K."/>
            <person name="Myers J."/>
            <person name="Bonds A."/>
            <person name="Quandt C.A."/>
            <person name="Barry K."/>
            <person name="Liu P."/>
            <person name="Grigoriev I."/>
            <person name="Longcore J.E."/>
            <person name="James T.Y."/>
        </authorList>
    </citation>
    <scope>NUCLEOTIDE SEQUENCE</scope>
    <source>
        <strain evidence="4">JEL0318</strain>
    </source>
</reference>